<gene>
    <name evidence="10" type="primary">LOC107894335</name>
</gene>
<evidence type="ECO:0000256" key="4">
    <source>
        <dbReference type="ARBA" id="ARBA00023157"/>
    </source>
</evidence>
<dbReference type="InterPro" id="IPR028146">
    <property type="entry name" value="PRKCSH_N"/>
</dbReference>
<dbReference type="Proteomes" id="UP000818029">
    <property type="component" value="Chromosome D13"/>
</dbReference>
<dbReference type="RefSeq" id="XP_040964544.1">
    <property type="nucleotide sequence ID" value="XM_041108610.1"/>
</dbReference>
<feature type="chain" id="PRO_5046646532" description="Glucosidase 2 subunit beta" evidence="7">
    <location>
        <begin position="24"/>
        <end position="510"/>
    </location>
</feature>
<evidence type="ECO:0000256" key="2">
    <source>
        <dbReference type="ARBA" id="ARBA00022729"/>
    </source>
</evidence>
<keyword evidence="9" id="KW-1185">Reference proteome</keyword>
<sequence>MKQRLSLMYLSFILIISSRESSSSIPSNSFIGIPPQDEDYFKREIIKCKNGSKKFTKAQLNDDFCDCPDGTDEPGTSACPLGKFYCKNIGHAPSFLYSSRVNDGICDCCDGSDEYDGKVKCPYTCHEAGKVAMESFKRKIEVYQEGVILRKVEIGLAKRAIARDKAELSGLKNEREVVEKVVHQLEGQVRKLEQEPQEKDDKMREARNEKVENEESGPDKNGQAGESPSDQNEKDEHESSEGLSKEELGRLVESRWTGKKSGEQVEETDPVKNDQEEGGPDAGYEESVADNSGRSSTTQYKIGVQDLKNSSDIATLSGKSWLDKIQETAQNFLQSVNLFSIPVANLDANKIRKEYNHYTAKLSDLESRISSLTEKLKFDFGKQNEFYLFYDRCFELKQDKYIYKVRPFRNATQEDGSSETQLGIWEKFGNSYRLMLFTNGEGCWNGPDRSLKVKLRCGLKTELTGVDEPSRCEYAALMYTPLLCLDEKLEEFKQKLESMNQEKPRSHDEL</sequence>
<dbReference type="InterPro" id="IPR009011">
    <property type="entry name" value="Man6P_isomerase_rcpt-bd_dom_sf"/>
</dbReference>
<keyword evidence="4" id="KW-1015">Disulfide bond</keyword>
<dbReference type="InterPro" id="IPR036607">
    <property type="entry name" value="PRKCSH"/>
</dbReference>
<dbReference type="SUPFAM" id="SSF50911">
    <property type="entry name" value="Mannose 6-phosphate receptor domain"/>
    <property type="match status" value="1"/>
</dbReference>
<reference evidence="9" key="1">
    <citation type="journal article" date="2020" name="Nat. Genet.">
        <title>Genomic diversifications of five Gossypium allopolyploid species and their impact on cotton improvement.</title>
        <authorList>
            <person name="Chen Z.J."/>
            <person name="Sreedasyam A."/>
            <person name="Ando A."/>
            <person name="Song Q."/>
            <person name="De Santiago L.M."/>
            <person name="Hulse-Kemp A.M."/>
            <person name="Ding M."/>
            <person name="Ye W."/>
            <person name="Kirkbride R.C."/>
            <person name="Jenkins J."/>
            <person name="Plott C."/>
            <person name="Lovell J."/>
            <person name="Lin Y.M."/>
            <person name="Vaughn R."/>
            <person name="Liu B."/>
            <person name="Simpson S."/>
            <person name="Scheffler B.E."/>
            <person name="Wen L."/>
            <person name="Saski C.A."/>
            <person name="Grover C.E."/>
            <person name="Hu G."/>
            <person name="Conover J.L."/>
            <person name="Carlson J.W."/>
            <person name="Shu S."/>
            <person name="Boston L.B."/>
            <person name="Williams M."/>
            <person name="Peterson D.G."/>
            <person name="McGee K."/>
            <person name="Jones D.C."/>
            <person name="Wendel J.F."/>
            <person name="Stelly D.M."/>
            <person name="Grimwood J."/>
            <person name="Schmutz J."/>
        </authorList>
    </citation>
    <scope>NUCLEOTIDE SEQUENCE [LARGE SCALE GENOMIC DNA]</scope>
    <source>
        <strain evidence="9">cv. TM-1</strain>
    </source>
</reference>
<evidence type="ECO:0000256" key="1">
    <source>
        <dbReference type="ARBA" id="ARBA00022387"/>
    </source>
</evidence>
<feature type="compositionally biased region" description="Basic and acidic residues" evidence="6">
    <location>
        <begin position="189"/>
        <end position="213"/>
    </location>
</feature>
<dbReference type="PANTHER" id="PTHR12630">
    <property type="entry name" value="N-LINKED OLIGOSACCHARIDE PROCESSING"/>
    <property type="match status" value="1"/>
</dbReference>
<feature type="domain" description="MRH" evidence="8">
    <location>
        <begin position="346"/>
        <end position="486"/>
    </location>
</feature>
<feature type="coiled-coil region" evidence="5">
    <location>
        <begin position="482"/>
        <end position="509"/>
    </location>
</feature>
<dbReference type="InterPro" id="IPR002172">
    <property type="entry name" value="LDrepeatLR_classA_rpt"/>
</dbReference>
<feature type="compositionally biased region" description="Basic and acidic residues" evidence="6">
    <location>
        <begin position="231"/>
        <end position="253"/>
    </location>
</feature>
<accession>A0ABM3BBZ1</accession>
<evidence type="ECO:0000256" key="3">
    <source>
        <dbReference type="ARBA" id="ARBA00022824"/>
    </source>
</evidence>
<dbReference type="CDD" id="cd00112">
    <property type="entry name" value="LDLa"/>
    <property type="match status" value="1"/>
</dbReference>
<keyword evidence="5" id="KW-0175">Coiled coil</keyword>
<evidence type="ECO:0000313" key="10">
    <source>
        <dbReference type="RefSeq" id="XP_040964544.1"/>
    </source>
</evidence>
<keyword evidence="3" id="KW-0256">Endoplasmic reticulum</keyword>
<dbReference type="GeneID" id="107894335"/>
<feature type="compositionally biased region" description="Acidic residues" evidence="6">
    <location>
        <begin position="276"/>
        <end position="288"/>
    </location>
</feature>
<organism evidence="9 10">
    <name type="scientific">Gossypium hirsutum</name>
    <name type="common">Upland cotton</name>
    <name type="synonym">Gossypium mexicanum</name>
    <dbReference type="NCBI Taxonomy" id="3635"/>
    <lineage>
        <taxon>Eukaryota</taxon>
        <taxon>Viridiplantae</taxon>
        <taxon>Streptophyta</taxon>
        <taxon>Embryophyta</taxon>
        <taxon>Tracheophyta</taxon>
        <taxon>Spermatophyta</taxon>
        <taxon>Magnoliopsida</taxon>
        <taxon>eudicotyledons</taxon>
        <taxon>Gunneridae</taxon>
        <taxon>Pentapetalae</taxon>
        <taxon>rosids</taxon>
        <taxon>malvids</taxon>
        <taxon>Malvales</taxon>
        <taxon>Malvaceae</taxon>
        <taxon>Malvoideae</taxon>
        <taxon>Gossypium</taxon>
    </lineage>
</organism>
<evidence type="ECO:0000256" key="6">
    <source>
        <dbReference type="SAM" id="MobiDB-lite"/>
    </source>
</evidence>
<evidence type="ECO:0000256" key="5">
    <source>
        <dbReference type="SAM" id="Coils"/>
    </source>
</evidence>
<name>A0ABM3BBZ1_GOSHI</name>
<dbReference type="Gene3D" id="2.70.130.10">
    <property type="entry name" value="Mannose-6-phosphate receptor binding domain"/>
    <property type="match status" value="1"/>
</dbReference>
<evidence type="ECO:0000259" key="8">
    <source>
        <dbReference type="PROSITE" id="PS51914"/>
    </source>
</evidence>
<dbReference type="InterPro" id="IPR044865">
    <property type="entry name" value="MRH_dom"/>
</dbReference>
<reference evidence="10" key="2">
    <citation type="submission" date="2025-08" db="UniProtKB">
        <authorList>
            <consortium name="RefSeq"/>
        </authorList>
    </citation>
    <scope>IDENTIFICATION</scope>
</reference>
<dbReference type="Pfam" id="PF13015">
    <property type="entry name" value="PRKCSH_1"/>
    <property type="match status" value="1"/>
</dbReference>
<keyword evidence="2 7" id="KW-0732">Signal</keyword>
<feature type="signal peptide" evidence="7">
    <location>
        <begin position="1"/>
        <end position="23"/>
    </location>
</feature>
<evidence type="ECO:0000256" key="7">
    <source>
        <dbReference type="SAM" id="SignalP"/>
    </source>
</evidence>
<evidence type="ECO:0000313" key="9">
    <source>
        <dbReference type="Proteomes" id="UP000818029"/>
    </source>
</evidence>
<feature type="coiled-coil region" evidence="5">
    <location>
        <begin position="348"/>
        <end position="375"/>
    </location>
</feature>
<protein>
    <recommendedName>
        <fullName evidence="1">Glucosidase 2 subunit beta</fullName>
    </recommendedName>
</protein>
<feature type="region of interest" description="Disordered" evidence="6">
    <location>
        <begin position="189"/>
        <end position="296"/>
    </location>
</feature>
<dbReference type="Pfam" id="PF12999">
    <property type="entry name" value="PRKCSH-like"/>
    <property type="match status" value="1"/>
</dbReference>
<dbReference type="PANTHER" id="PTHR12630:SF16">
    <property type="entry name" value="GLUCOSIDASE 2 SUBUNIT BETA"/>
    <property type="match status" value="1"/>
</dbReference>
<dbReference type="PROSITE" id="PS51914">
    <property type="entry name" value="MRH"/>
    <property type="match status" value="1"/>
</dbReference>
<dbReference type="InterPro" id="IPR039794">
    <property type="entry name" value="Gtb1-like"/>
</dbReference>
<proteinExistence type="predicted"/>